<comment type="caution">
    <text evidence="1">The sequence shown here is derived from an EMBL/GenBank/DDBJ whole genome shotgun (WGS) entry which is preliminary data.</text>
</comment>
<evidence type="ECO:0000313" key="1">
    <source>
        <dbReference type="EMBL" id="CAI7997949.1"/>
    </source>
</evidence>
<evidence type="ECO:0000313" key="2">
    <source>
        <dbReference type="Proteomes" id="UP001174909"/>
    </source>
</evidence>
<organism evidence="1 2">
    <name type="scientific">Geodia barretti</name>
    <name type="common">Barrett's horny sponge</name>
    <dbReference type="NCBI Taxonomy" id="519541"/>
    <lineage>
        <taxon>Eukaryota</taxon>
        <taxon>Metazoa</taxon>
        <taxon>Porifera</taxon>
        <taxon>Demospongiae</taxon>
        <taxon>Heteroscleromorpha</taxon>
        <taxon>Tetractinellida</taxon>
        <taxon>Astrophorina</taxon>
        <taxon>Geodiidae</taxon>
        <taxon>Geodia</taxon>
    </lineage>
</organism>
<sequence>AVKSGVFFGEFGVGTLHNCAWTFIHEPPLSPPNLSLLVPCKREEG</sequence>
<gene>
    <name evidence="1" type="ORF">GBAR_LOCUS2288</name>
</gene>
<dbReference type="EMBL" id="CASHTH010000338">
    <property type="protein sequence ID" value="CAI7997949.1"/>
    <property type="molecule type" value="Genomic_DNA"/>
</dbReference>
<protein>
    <submittedName>
        <fullName evidence="1">Uncharacterized protein</fullName>
    </submittedName>
</protein>
<keyword evidence="2" id="KW-1185">Reference proteome</keyword>
<accession>A0AA35W4L7</accession>
<name>A0AA35W4L7_GEOBA</name>
<proteinExistence type="predicted"/>
<dbReference type="AlphaFoldDB" id="A0AA35W4L7"/>
<reference evidence="1" key="1">
    <citation type="submission" date="2023-03" db="EMBL/GenBank/DDBJ databases">
        <authorList>
            <person name="Steffen K."/>
            <person name="Cardenas P."/>
        </authorList>
    </citation>
    <scope>NUCLEOTIDE SEQUENCE</scope>
</reference>
<feature type="non-terminal residue" evidence="1">
    <location>
        <position position="1"/>
    </location>
</feature>
<dbReference type="Proteomes" id="UP001174909">
    <property type="component" value="Unassembled WGS sequence"/>
</dbReference>